<comment type="similarity">
    <text evidence="1">Belongs to the acetyl-CoA hydrolase/transferase family.</text>
</comment>
<reference evidence="5" key="2">
    <citation type="submission" date="2021-04" db="EMBL/GenBank/DDBJ databases">
        <authorList>
            <person name="Gilroy R."/>
        </authorList>
    </citation>
    <scope>NUCLEOTIDE SEQUENCE</scope>
    <source>
        <strain evidence="5">ChiHjej12B11-16260</strain>
    </source>
</reference>
<dbReference type="InterPro" id="IPR003702">
    <property type="entry name" value="ActCoA_hydro_N"/>
</dbReference>
<dbReference type="Gene3D" id="3.30.750.70">
    <property type="entry name" value="4-hydroxybutyrate coenzyme like domains"/>
    <property type="match status" value="1"/>
</dbReference>
<dbReference type="AlphaFoldDB" id="A0A9D2AQX5"/>
<evidence type="ECO:0000256" key="1">
    <source>
        <dbReference type="ARBA" id="ARBA00009632"/>
    </source>
</evidence>
<evidence type="ECO:0000313" key="5">
    <source>
        <dbReference type="EMBL" id="HIX45776.1"/>
    </source>
</evidence>
<dbReference type="PANTHER" id="PTHR21432:SF20">
    <property type="entry name" value="ACETYL-COA HYDROLASE"/>
    <property type="match status" value="1"/>
</dbReference>
<evidence type="ECO:0000259" key="3">
    <source>
        <dbReference type="Pfam" id="PF02550"/>
    </source>
</evidence>
<dbReference type="InterPro" id="IPR038460">
    <property type="entry name" value="AcetylCoA_hyd_C_sf"/>
</dbReference>
<dbReference type="Gene3D" id="3.40.1080.10">
    <property type="entry name" value="Glutaconate Coenzyme A-transferase"/>
    <property type="match status" value="1"/>
</dbReference>
<sequence>MTEAKWTTAEEAVKLIKSYDHIYIQGSTSIPEVLCDALAARAGELRGVVVYSGFAVGRREAPYCRSEYRESFFPVSLFIANSVRDAIGRGEGQAIPGFLGEIPSLFRDGLAPVDVAVLNVSPPNEEGYCSYGISADLAVSAVECSKKVIAQVNKQMPFSYGDALIHISKIDACVEVDDPLVCLPIAEPDEKEAMIGRYIAEQIPDGATLQIGVGGIPNAVLSALTSHKDLGLHTEALTDGVVPLIKSGVINNKLKKVMPGVTVASLALGSQRLYDYMDYNKDVIVKDVAWTNYPFRIMQNPKVMAINSAIEIDLTGQICADSIGERMFSGVGGQHDFMYGGALSEGGKTFIAIKAASAKGVSKIVPTLKPGAGVVTTRAQVQYIVTEYGIAYLRGKDLAQRAKALIEIAEPSAREELERAACKRFGYSFLRLR</sequence>
<dbReference type="GO" id="GO:0006083">
    <property type="term" value="P:acetate metabolic process"/>
    <property type="evidence" value="ECO:0007669"/>
    <property type="project" value="InterPro"/>
</dbReference>
<protein>
    <submittedName>
        <fullName evidence="5">4-hydroxybutyrate CoA-transferase</fullName>
    </submittedName>
</protein>
<dbReference type="InterPro" id="IPR026888">
    <property type="entry name" value="AcetylCoA_hyd_C"/>
</dbReference>
<evidence type="ECO:0000259" key="4">
    <source>
        <dbReference type="Pfam" id="PF13336"/>
    </source>
</evidence>
<dbReference type="PANTHER" id="PTHR21432">
    <property type="entry name" value="ACETYL-COA HYDROLASE-RELATED"/>
    <property type="match status" value="1"/>
</dbReference>
<dbReference type="GO" id="GO:0008775">
    <property type="term" value="F:acetate CoA-transferase activity"/>
    <property type="evidence" value="ECO:0007669"/>
    <property type="project" value="InterPro"/>
</dbReference>
<dbReference type="Gene3D" id="3.40.1080.20">
    <property type="entry name" value="Acetyl-CoA hydrolase/transferase C-terminal domain"/>
    <property type="match status" value="1"/>
</dbReference>
<proteinExistence type="inferred from homology"/>
<gene>
    <name evidence="5" type="ORF">H9982_06105</name>
</gene>
<dbReference type="InterPro" id="IPR046433">
    <property type="entry name" value="ActCoA_hydro"/>
</dbReference>
<reference evidence="5" key="1">
    <citation type="journal article" date="2021" name="PeerJ">
        <title>Extensive microbial diversity within the chicken gut microbiome revealed by metagenomics and culture.</title>
        <authorList>
            <person name="Gilroy R."/>
            <person name="Ravi A."/>
            <person name="Getino M."/>
            <person name="Pursley I."/>
            <person name="Horton D.L."/>
            <person name="Alikhan N.F."/>
            <person name="Baker D."/>
            <person name="Gharbi K."/>
            <person name="Hall N."/>
            <person name="Watson M."/>
            <person name="Adriaenssens E.M."/>
            <person name="Foster-Nyarko E."/>
            <person name="Jarju S."/>
            <person name="Secka A."/>
            <person name="Antonio M."/>
            <person name="Oren A."/>
            <person name="Chaudhuri R.R."/>
            <person name="La Ragione R."/>
            <person name="Hildebrand F."/>
            <person name="Pallen M.J."/>
        </authorList>
    </citation>
    <scope>NUCLEOTIDE SEQUENCE</scope>
    <source>
        <strain evidence="5">ChiHjej12B11-16260</strain>
    </source>
</reference>
<dbReference type="EMBL" id="DXFB01000157">
    <property type="protein sequence ID" value="HIX45776.1"/>
    <property type="molecule type" value="Genomic_DNA"/>
</dbReference>
<dbReference type="SUPFAM" id="SSF100950">
    <property type="entry name" value="NagB/RpiA/CoA transferase-like"/>
    <property type="match status" value="2"/>
</dbReference>
<dbReference type="Pfam" id="PF13336">
    <property type="entry name" value="AcetylCoA_hyd_C"/>
    <property type="match status" value="1"/>
</dbReference>
<feature type="domain" description="Acetyl-CoA hydrolase/transferase N-terminal" evidence="3">
    <location>
        <begin position="5"/>
        <end position="178"/>
    </location>
</feature>
<dbReference type="Pfam" id="PF02550">
    <property type="entry name" value="AcetylCoA_hydro"/>
    <property type="match status" value="1"/>
</dbReference>
<dbReference type="Proteomes" id="UP000824246">
    <property type="component" value="Unassembled WGS sequence"/>
</dbReference>
<comment type="caution">
    <text evidence="5">The sequence shown here is derived from an EMBL/GenBank/DDBJ whole genome shotgun (WGS) entry which is preliminary data.</text>
</comment>
<evidence type="ECO:0000256" key="2">
    <source>
        <dbReference type="ARBA" id="ARBA00022679"/>
    </source>
</evidence>
<dbReference type="InterPro" id="IPR037171">
    <property type="entry name" value="NagB/RpiA_transferase-like"/>
</dbReference>
<keyword evidence="2" id="KW-0808">Transferase</keyword>
<feature type="domain" description="Acetyl-CoA hydrolase/transferase C-terminal" evidence="4">
    <location>
        <begin position="269"/>
        <end position="421"/>
    </location>
</feature>
<accession>A0A9D2AQX5</accession>
<organism evidence="5 6">
    <name type="scientific">Candidatus Barnesiella excrementipullorum</name>
    <dbReference type="NCBI Taxonomy" id="2838479"/>
    <lineage>
        <taxon>Bacteria</taxon>
        <taxon>Pseudomonadati</taxon>
        <taxon>Bacteroidota</taxon>
        <taxon>Bacteroidia</taxon>
        <taxon>Bacteroidales</taxon>
        <taxon>Barnesiellaceae</taxon>
        <taxon>Barnesiella</taxon>
    </lineage>
</organism>
<evidence type="ECO:0000313" key="6">
    <source>
        <dbReference type="Proteomes" id="UP000824246"/>
    </source>
</evidence>
<name>A0A9D2AQX5_9BACT</name>